<gene>
    <name evidence="2" type="primary">LOC105067303</name>
</gene>
<protein>
    <submittedName>
        <fullName evidence="2">Uncharacterized protein LOC105067303</fullName>
    </submittedName>
</protein>
<feature type="non-terminal residue" evidence="2">
    <location>
        <position position="1"/>
    </location>
</feature>
<organism evidence="2">
    <name type="scientific">Camelus bactrianus</name>
    <name type="common">Bactrian camel</name>
    <dbReference type="NCBI Taxonomy" id="9837"/>
    <lineage>
        <taxon>Eukaryota</taxon>
        <taxon>Metazoa</taxon>
        <taxon>Chordata</taxon>
        <taxon>Craniata</taxon>
        <taxon>Vertebrata</taxon>
        <taxon>Euteleostomi</taxon>
        <taxon>Mammalia</taxon>
        <taxon>Eutheria</taxon>
        <taxon>Laurasiatheria</taxon>
        <taxon>Artiodactyla</taxon>
        <taxon>Tylopoda</taxon>
        <taxon>Camelidae</taxon>
        <taxon>Camelus</taxon>
    </lineage>
</organism>
<feature type="compositionally biased region" description="Basic and acidic residues" evidence="1">
    <location>
        <begin position="63"/>
        <end position="74"/>
    </location>
</feature>
<feature type="region of interest" description="Disordered" evidence="1">
    <location>
        <begin position="124"/>
        <end position="222"/>
    </location>
</feature>
<proteinExistence type="predicted"/>
<reference evidence="2" key="1">
    <citation type="submission" date="2025-08" db="UniProtKB">
        <authorList>
            <consortium name="RefSeq"/>
        </authorList>
    </citation>
    <scope>IDENTIFICATION</scope>
</reference>
<dbReference type="KEGG" id="cbai:105067303"/>
<sequence>ARAPWGGGALCVCPLAGAGARAEGAAAAAAGTLCPAFPRQPITPPPPSHGRAGPAPPAGTSTDPRRLNPRRDYSELARGVCPLGREAERHNTLLRFSPPSRGCRSPGRERTLADWSALCVEVTERKKRKRADGEARGEGSGAAGPAVRSKYARTEAPGSAQGSRSGARLRDCPPRSSRVRPGGFVQPRRIPTAGRTGRAEPPPGAPSALSPPRRHPAPLGSG</sequence>
<accession>A0A9W3EMA5</accession>
<dbReference type="RefSeq" id="XP_010951095.1">
    <property type="nucleotide sequence ID" value="XM_010952793.1"/>
</dbReference>
<dbReference type="AlphaFoldDB" id="A0A9W3EMA5"/>
<feature type="region of interest" description="Disordered" evidence="1">
    <location>
        <begin position="35"/>
        <end position="74"/>
    </location>
</feature>
<evidence type="ECO:0000256" key="1">
    <source>
        <dbReference type="SAM" id="MobiDB-lite"/>
    </source>
</evidence>
<name>A0A9W3EMA5_CAMBA</name>
<evidence type="ECO:0000313" key="2">
    <source>
        <dbReference type="RefSeq" id="XP_010951095.1"/>
    </source>
</evidence>